<dbReference type="Pfam" id="PF13238">
    <property type="entry name" value="AAA_18"/>
    <property type="match status" value="1"/>
</dbReference>
<keyword evidence="2 7" id="KW-0698">rRNA processing</keyword>
<dbReference type="InterPro" id="IPR020618">
    <property type="entry name" value="Adenyl_kinase_AK6"/>
</dbReference>
<comment type="catalytic activity">
    <reaction evidence="7">
        <text>AMP + ATP = 2 ADP</text>
        <dbReference type="Rhea" id="RHEA:12973"/>
        <dbReference type="ChEBI" id="CHEBI:30616"/>
        <dbReference type="ChEBI" id="CHEBI:456215"/>
        <dbReference type="ChEBI" id="CHEBI:456216"/>
        <dbReference type="EC" id="2.7.4.3"/>
    </reaction>
</comment>
<feature type="binding site" evidence="7">
    <location>
        <position position="12"/>
    </location>
    <ligand>
        <name>ATP</name>
        <dbReference type="ChEBI" id="CHEBI:30616"/>
    </ligand>
</feature>
<dbReference type="NCBIfam" id="NF003012">
    <property type="entry name" value="PRK03839.1"/>
    <property type="match status" value="1"/>
</dbReference>
<dbReference type="Gene3D" id="3.40.50.300">
    <property type="entry name" value="P-loop containing nucleotide triphosphate hydrolases"/>
    <property type="match status" value="1"/>
</dbReference>
<comment type="function">
    <text evidence="7">Broad-specificity nucleoside monophosphate (NMP) kinase that catalyzes the reversible transfer of the terminal phosphate group between nucleoside triphosphates and monophosphates. Has also ATPase activity. Involved in the late maturation steps of the 30S ribosomal particles, specifically 16S rRNA maturation. While NMP activity is not required for ribosome maturation, ATPase activity is. Associates transiently with small ribosomal subunit protein uS11. ATP hydrolysis breaks the interaction with uS11. May temporarily remove uS11 from the ribosome to enable a conformational change of the ribosomal RNA that is needed for the final maturation step of the small ribosomal subunit.</text>
</comment>
<feature type="binding site" evidence="7">
    <location>
        <position position="14"/>
    </location>
    <ligand>
        <name>ATP</name>
        <dbReference type="ChEBI" id="CHEBI:30616"/>
    </ligand>
</feature>
<proteinExistence type="inferred from homology"/>
<protein>
    <recommendedName>
        <fullName evidence="7">Putative adenylate kinase</fullName>
        <shortName evidence="7">AK</shortName>
        <ecNumber evidence="7">2.7.4.3</ecNumber>
    </recommendedName>
    <alternativeName>
        <fullName evidence="7">ATP-AMP transphosphorylase</fullName>
    </alternativeName>
</protein>
<feature type="binding site" evidence="7">
    <location>
        <position position="13"/>
    </location>
    <ligand>
        <name>ATP</name>
        <dbReference type="ChEBI" id="CHEBI:30616"/>
    </ligand>
</feature>
<evidence type="ECO:0000256" key="5">
    <source>
        <dbReference type="ARBA" id="ARBA00022777"/>
    </source>
</evidence>
<dbReference type="PANTHER" id="PTHR12595">
    <property type="entry name" value="POS9-ACTIVATING FACTOR FAP7-RELATED"/>
    <property type="match status" value="1"/>
</dbReference>
<dbReference type="Proteomes" id="UP000320766">
    <property type="component" value="Unassembled WGS sequence"/>
</dbReference>
<dbReference type="EMBL" id="RXIL01000060">
    <property type="protein sequence ID" value="RZN70190.1"/>
    <property type="molecule type" value="Genomic_DNA"/>
</dbReference>
<dbReference type="CDD" id="cd02019">
    <property type="entry name" value="NK"/>
    <property type="match status" value="1"/>
</dbReference>
<dbReference type="GO" id="GO:0042274">
    <property type="term" value="P:ribosomal small subunit biogenesis"/>
    <property type="evidence" value="ECO:0007669"/>
    <property type="project" value="UniProtKB-UniRule"/>
</dbReference>
<comment type="caution">
    <text evidence="8">The sequence shown here is derived from an EMBL/GenBank/DDBJ whole genome shotgun (WGS) entry which is preliminary data.</text>
</comment>
<comment type="subunit">
    <text evidence="7">Interacts with uS11. Not a structural component of 40S pre-ribosomes, but transiently interacts with them by binding to uS11.</text>
</comment>
<sequence>MDIALTGTPGTGKTSVANILKRALPDFNVVHLNEFLIDKKLYEGRDEKRDSYMVDVDRLRKEVKRYFKSKEDLIFEGHLSHYLDADLVIVLRTNPKILKKRLESKGYSKEKVRENVEAEALDVILIESLEIHEGKVREINTTNISVLDAAGKVKDIIMGRGDYEPGKIDWSEDFF</sequence>
<dbReference type="SUPFAM" id="SSF52540">
    <property type="entry name" value="P-loop containing nucleoside triphosphate hydrolases"/>
    <property type="match status" value="1"/>
</dbReference>
<dbReference type="GO" id="GO:0006364">
    <property type="term" value="P:rRNA processing"/>
    <property type="evidence" value="ECO:0007669"/>
    <property type="project" value="UniProtKB-KW"/>
</dbReference>
<evidence type="ECO:0000256" key="4">
    <source>
        <dbReference type="ARBA" id="ARBA00022741"/>
    </source>
</evidence>
<keyword evidence="1 7" id="KW-0690">Ribosome biogenesis</keyword>
<evidence type="ECO:0000256" key="1">
    <source>
        <dbReference type="ARBA" id="ARBA00022517"/>
    </source>
</evidence>
<reference evidence="8 9" key="1">
    <citation type="journal article" date="2019" name="Nat. Microbiol.">
        <title>Wide diversity of methane and short-chain alkane metabolisms in uncultured archaea.</title>
        <authorList>
            <person name="Borrel G."/>
            <person name="Adam P.S."/>
            <person name="McKay L.J."/>
            <person name="Chen L.X."/>
            <person name="Sierra-Garcia I.N."/>
            <person name="Sieber C.M."/>
            <person name="Letourneur Q."/>
            <person name="Ghozlane A."/>
            <person name="Andersen G.L."/>
            <person name="Li W.J."/>
            <person name="Hallam S.J."/>
            <person name="Muyzer G."/>
            <person name="de Oliveira V.M."/>
            <person name="Inskeep W.P."/>
            <person name="Banfield J.F."/>
            <person name="Gribaldo S."/>
        </authorList>
    </citation>
    <scope>NUCLEOTIDE SEQUENCE [LARGE SCALE GENOMIC DNA]</scope>
    <source>
        <strain evidence="8">NM1b</strain>
    </source>
</reference>
<dbReference type="HAMAP" id="MF_00039">
    <property type="entry name" value="Adenylate_kinase_AK6"/>
    <property type="match status" value="1"/>
</dbReference>
<dbReference type="GO" id="GO:0004017">
    <property type="term" value="F:AMP kinase activity"/>
    <property type="evidence" value="ECO:0007669"/>
    <property type="project" value="UniProtKB-UniRule"/>
</dbReference>
<keyword evidence="5 7" id="KW-0418">Kinase</keyword>
<keyword evidence="6 7" id="KW-0067">ATP-binding</keyword>
<evidence type="ECO:0000256" key="7">
    <source>
        <dbReference type="HAMAP-Rule" id="MF_00039"/>
    </source>
</evidence>
<evidence type="ECO:0000256" key="6">
    <source>
        <dbReference type="ARBA" id="ARBA00022840"/>
    </source>
</evidence>
<dbReference type="AlphaFoldDB" id="A0A520KX68"/>
<feature type="binding site" evidence="7">
    <location>
        <position position="15"/>
    </location>
    <ligand>
        <name>ATP</name>
        <dbReference type="ChEBI" id="CHEBI:30616"/>
    </ligand>
</feature>
<evidence type="ECO:0000256" key="2">
    <source>
        <dbReference type="ARBA" id="ARBA00022552"/>
    </source>
</evidence>
<dbReference type="EC" id="2.7.4.3" evidence="7"/>
<accession>A0A520KX68</accession>
<keyword evidence="3 7" id="KW-0808">Transferase</keyword>
<evidence type="ECO:0000313" key="8">
    <source>
        <dbReference type="EMBL" id="RZN70190.1"/>
    </source>
</evidence>
<comment type="catalytic activity">
    <reaction evidence="7">
        <text>ATP + H2O = ADP + phosphate + H(+)</text>
        <dbReference type="Rhea" id="RHEA:13065"/>
        <dbReference type="ChEBI" id="CHEBI:15377"/>
        <dbReference type="ChEBI" id="CHEBI:15378"/>
        <dbReference type="ChEBI" id="CHEBI:30616"/>
        <dbReference type="ChEBI" id="CHEBI:43474"/>
        <dbReference type="ChEBI" id="CHEBI:456216"/>
    </reaction>
</comment>
<feature type="binding site" evidence="7">
    <location>
        <position position="10"/>
    </location>
    <ligand>
        <name>ATP</name>
        <dbReference type="ChEBI" id="CHEBI:30616"/>
    </ligand>
</feature>
<gene>
    <name evidence="8" type="ORF">EF807_03660</name>
</gene>
<feature type="region of interest" description="LID" evidence="7">
    <location>
        <begin position="104"/>
        <end position="114"/>
    </location>
</feature>
<keyword evidence="4 7" id="KW-0547">Nucleotide-binding</keyword>
<organism evidence="8 9">
    <name type="scientific">Candidatus Methanolliviera hydrocarbonicum</name>
    <dbReference type="NCBI Taxonomy" id="2491085"/>
    <lineage>
        <taxon>Archaea</taxon>
        <taxon>Methanobacteriati</taxon>
        <taxon>Methanobacteriota</taxon>
        <taxon>Candidatus Methanoliparia</taxon>
        <taxon>Candidatus Methanoliparales</taxon>
        <taxon>Candidatus Methanollivieraceae</taxon>
        <taxon>Candidatus Methanolliviera</taxon>
    </lineage>
</organism>
<dbReference type="GO" id="GO:0005524">
    <property type="term" value="F:ATP binding"/>
    <property type="evidence" value="ECO:0007669"/>
    <property type="project" value="UniProtKB-UniRule"/>
</dbReference>
<comment type="caution">
    <text evidence="7">Lacks conserved residue(s) required for the propagation of feature annotation.</text>
</comment>
<dbReference type="PANTHER" id="PTHR12595:SF0">
    <property type="entry name" value="ADENYLATE KINASE ISOENZYME 6"/>
    <property type="match status" value="1"/>
</dbReference>
<name>A0A520KX68_9EURY</name>
<dbReference type="GO" id="GO:0016887">
    <property type="term" value="F:ATP hydrolysis activity"/>
    <property type="evidence" value="ECO:0007669"/>
    <property type="project" value="InterPro"/>
</dbReference>
<evidence type="ECO:0000256" key="3">
    <source>
        <dbReference type="ARBA" id="ARBA00022679"/>
    </source>
</evidence>
<evidence type="ECO:0000313" key="9">
    <source>
        <dbReference type="Proteomes" id="UP000320766"/>
    </source>
</evidence>
<dbReference type="InterPro" id="IPR027417">
    <property type="entry name" value="P-loop_NTPase"/>
</dbReference>
<comment type="similarity">
    <text evidence="7">Belongs to the adenylate kinase family. AK6 subfamily.</text>
</comment>